<dbReference type="EMBL" id="JAUJYO010000001">
    <property type="protein sequence ID" value="KAK1325875.1"/>
    <property type="molecule type" value="Genomic_DNA"/>
</dbReference>
<proteinExistence type="predicted"/>
<dbReference type="NCBIfam" id="TIGR01571">
    <property type="entry name" value="A_thal_Cys_rich"/>
    <property type="match status" value="1"/>
</dbReference>
<feature type="transmembrane region" description="Helical" evidence="1">
    <location>
        <begin position="56"/>
        <end position="76"/>
    </location>
</feature>
<dbReference type="PANTHER" id="PTHR15907">
    <property type="entry name" value="DUF614 FAMILY PROTEIN-RELATED"/>
    <property type="match status" value="1"/>
</dbReference>
<sequence>MELQEQDLKTPKVVPAPMVLENEDSKSLQNKTRMGDAMRSLRFEDSSFVFSCGPSGLLYATICLTIGGHAWIYSCFYRSKMRKQYLLKASPCCDCLVH</sequence>
<keyword evidence="3" id="KW-1185">Reference proteome</keyword>
<dbReference type="AlphaFoldDB" id="A0AAV9FM23"/>
<keyword evidence="1" id="KW-0812">Transmembrane</keyword>
<evidence type="ECO:0000256" key="1">
    <source>
        <dbReference type="SAM" id="Phobius"/>
    </source>
</evidence>
<evidence type="ECO:0000313" key="2">
    <source>
        <dbReference type="EMBL" id="KAK1325875.1"/>
    </source>
</evidence>
<evidence type="ECO:0000313" key="3">
    <source>
        <dbReference type="Proteomes" id="UP001180020"/>
    </source>
</evidence>
<protein>
    <submittedName>
        <fullName evidence="2">Uncharacterized protein</fullName>
    </submittedName>
</protein>
<reference evidence="2" key="2">
    <citation type="submission" date="2023-06" db="EMBL/GenBank/DDBJ databases">
        <authorList>
            <person name="Ma L."/>
            <person name="Liu K.-W."/>
            <person name="Li Z."/>
            <person name="Hsiao Y.-Y."/>
            <person name="Qi Y."/>
            <person name="Fu T."/>
            <person name="Tang G."/>
            <person name="Zhang D."/>
            <person name="Sun W.-H."/>
            <person name="Liu D.-K."/>
            <person name="Li Y."/>
            <person name="Chen G.-Z."/>
            <person name="Liu X.-D."/>
            <person name="Liao X.-Y."/>
            <person name="Jiang Y.-T."/>
            <person name="Yu X."/>
            <person name="Hao Y."/>
            <person name="Huang J."/>
            <person name="Zhao X.-W."/>
            <person name="Ke S."/>
            <person name="Chen Y.-Y."/>
            <person name="Wu W.-L."/>
            <person name="Hsu J.-L."/>
            <person name="Lin Y.-F."/>
            <person name="Huang M.-D."/>
            <person name="Li C.-Y."/>
            <person name="Huang L."/>
            <person name="Wang Z.-W."/>
            <person name="Zhao X."/>
            <person name="Zhong W.-Y."/>
            <person name="Peng D.-H."/>
            <person name="Ahmad S."/>
            <person name="Lan S."/>
            <person name="Zhang J.-S."/>
            <person name="Tsai W.-C."/>
            <person name="Van De Peer Y."/>
            <person name="Liu Z.-J."/>
        </authorList>
    </citation>
    <scope>NUCLEOTIDE SEQUENCE</scope>
    <source>
        <strain evidence="2">CP</strain>
        <tissue evidence="2">Leaves</tissue>
    </source>
</reference>
<gene>
    <name evidence="2" type="ORF">QJS10_CPA01g01731</name>
</gene>
<reference evidence="2" key="1">
    <citation type="journal article" date="2023" name="Nat. Commun.">
        <title>Diploid and tetraploid genomes of Acorus and the evolution of monocots.</title>
        <authorList>
            <person name="Ma L."/>
            <person name="Liu K.W."/>
            <person name="Li Z."/>
            <person name="Hsiao Y.Y."/>
            <person name="Qi Y."/>
            <person name="Fu T."/>
            <person name="Tang G.D."/>
            <person name="Zhang D."/>
            <person name="Sun W.H."/>
            <person name="Liu D.K."/>
            <person name="Li Y."/>
            <person name="Chen G.Z."/>
            <person name="Liu X.D."/>
            <person name="Liao X.Y."/>
            <person name="Jiang Y.T."/>
            <person name="Yu X."/>
            <person name="Hao Y."/>
            <person name="Huang J."/>
            <person name="Zhao X.W."/>
            <person name="Ke S."/>
            <person name="Chen Y.Y."/>
            <person name="Wu W.L."/>
            <person name="Hsu J.L."/>
            <person name="Lin Y.F."/>
            <person name="Huang M.D."/>
            <person name="Li C.Y."/>
            <person name="Huang L."/>
            <person name="Wang Z.W."/>
            <person name="Zhao X."/>
            <person name="Zhong W.Y."/>
            <person name="Peng D.H."/>
            <person name="Ahmad S."/>
            <person name="Lan S."/>
            <person name="Zhang J.S."/>
            <person name="Tsai W.C."/>
            <person name="Van de Peer Y."/>
            <person name="Liu Z.J."/>
        </authorList>
    </citation>
    <scope>NUCLEOTIDE SEQUENCE</scope>
    <source>
        <strain evidence="2">CP</strain>
    </source>
</reference>
<name>A0AAV9FM23_ACOCL</name>
<organism evidence="2 3">
    <name type="scientific">Acorus calamus</name>
    <name type="common">Sweet flag</name>
    <dbReference type="NCBI Taxonomy" id="4465"/>
    <lineage>
        <taxon>Eukaryota</taxon>
        <taxon>Viridiplantae</taxon>
        <taxon>Streptophyta</taxon>
        <taxon>Embryophyta</taxon>
        <taxon>Tracheophyta</taxon>
        <taxon>Spermatophyta</taxon>
        <taxon>Magnoliopsida</taxon>
        <taxon>Liliopsida</taxon>
        <taxon>Acoraceae</taxon>
        <taxon>Acorus</taxon>
    </lineage>
</organism>
<dbReference type="Pfam" id="PF04749">
    <property type="entry name" value="PLAC8"/>
    <property type="match status" value="1"/>
</dbReference>
<accession>A0AAV9FM23</accession>
<comment type="caution">
    <text evidence="2">The sequence shown here is derived from an EMBL/GenBank/DDBJ whole genome shotgun (WGS) entry which is preliminary data.</text>
</comment>
<dbReference type="InterPro" id="IPR006461">
    <property type="entry name" value="PLAC_motif_containing"/>
</dbReference>
<dbReference type="Proteomes" id="UP001180020">
    <property type="component" value="Unassembled WGS sequence"/>
</dbReference>
<keyword evidence="1" id="KW-0472">Membrane</keyword>
<keyword evidence="1" id="KW-1133">Transmembrane helix</keyword>